<dbReference type="Pfam" id="PF02931">
    <property type="entry name" value="Neur_chan_LBD"/>
    <property type="match status" value="1"/>
</dbReference>
<dbReference type="SUPFAM" id="SSF63712">
    <property type="entry name" value="Nicotinic receptor ligand binding domain-like"/>
    <property type="match status" value="1"/>
</dbReference>
<comment type="catalytic activity">
    <reaction evidence="22">
        <text>chloride(in) = chloride(out)</text>
        <dbReference type="Rhea" id="RHEA:29823"/>
        <dbReference type="ChEBI" id="CHEBI:17996"/>
    </reaction>
</comment>
<evidence type="ECO:0000256" key="4">
    <source>
        <dbReference type="ARBA" id="ARBA00022475"/>
    </source>
</evidence>
<dbReference type="NCBIfam" id="TIGR00860">
    <property type="entry name" value="LIC"/>
    <property type="match status" value="1"/>
</dbReference>
<evidence type="ECO:0000313" key="35">
    <source>
        <dbReference type="Proteomes" id="UP000465112"/>
    </source>
</evidence>
<evidence type="ECO:0000256" key="21">
    <source>
        <dbReference type="ARBA" id="ARBA00023303"/>
    </source>
</evidence>
<keyword evidence="4" id="KW-1003">Cell membrane</keyword>
<evidence type="ECO:0000256" key="1">
    <source>
        <dbReference type="ARBA" id="ARBA00004279"/>
    </source>
</evidence>
<organism evidence="34 35">
    <name type="scientific">Perca fluviatilis</name>
    <name type="common">European perch</name>
    <dbReference type="NCBI Taxonomy" id="8168"/>
    <lineage>
        <taxon>Eukaryota</taxon>
        <taxon>Metazoa</taxon>
        <taxon>Chordata</taxon>
        <taxon>Craniata</taxon>
        <taxon>Vertebrata</taxon>
        <taxon>Euteleostomi</taxon>
        <taxon>Actinopterygii</taxon>
        <taxon>Neopterygii</taxon>
        <taxon>Teleostei</taxon>
        <taxon>Neoteleostei</taxon>
        <taxon>Acanthomorphata</taxon>
        <taxon>Eupercaria</taxon>
        <taxon>Perciformes</taxon>
        <taxon>Percoidei</taxon>
        <taxon>Percidae</taxon>
        <taxon>Percinae</taxon>
        <taxon>Perca</taxon>
    </lineage>
</organism>
<dbReference type="GO" id="GO:0034707">
    <property type="term" value="C:chloride channel complex"/>
    <property type="evidence" value="ECO:0007669"/>
    <property type="project" value="UniProtKB-KW"/>
</dbReference>
<evidence type="ECO:0000256" key="15">
    <source>
        <dbReference type="ARBA" id="ARBA00023173"/>
    </source>
</evidence>
<evidence type="ECO:0000256" key="11">
    <source>
        <dbReference type="ARBA" id="ARBA00023065"/>
    </source>
</evidence>
<keyword evidence="14" id="KW-0675">Receptor</keyword>
<evidence type="ECO:0000256" key="19">
    <source>
        <dbReference type="ARBA" id="ARBA00023273"/>
    </source>
</evidence>
<evidence type="ECO:0000256" key="17">
    <source>
        <dbReference type="ARBA" id="ARBA00023214"/>
    </source>
</evidence>
<evidence type="ECO:0000256" key="22">
    <source>
        <dbReference type="ARBA" id="ARBA00024167"/>
    </source>
</evidence>
<evidence type="ECO:0000256" key="26">
    <source>
        <dbReference type="ARBA" id="ARBA00064974"/>
    </source>
</evidence>
<keyword evidence="12 29" id="KW-0472">Membrane</keyword>
<dbReference type="InterPro" id="IPR036719">
    <property type="entry name" value="Neuro-gated_channel_TM_sf"/>
</dbReference>
<dbReference type="PROSITE" id="PS00236">
    <property type="entry name" value="NEUROTR_ION_CHANNEL"/>
    <property type="match status" value="1"/>
</dbReference>
<dbReference type="PANTHER" id="PTHR18945">
    <property type="entry name" value="NEUROTRANSMITTER GATED ION CHANNEL"/>
    <property type="match status" value="1"/>
</dbReference>
<dbReference type="Gene3D" id="1.20.58.390">
    <property type="entry name" value="Neurotransmitter-gated ion-channel transmembrane domain"/>
    <property type="match status" value="1"/>
</dbReference>
<evidence type="ECO:0000256" key="27">
    <source>
        <dbReference type="ARBA" id="ARBA00072340"/>
    </source>
</evidence>
<keyword evidence="5" id="KW-0963">Cytoplasm</keyword>
<keyword evidence="9 29" id="KW-1133">Transmembrane helix</keyword>
<dbReference type="GO" id="GO:0005737">
    <property type="term" value="C:cytoplasm"/>
    <property type="evidence" value="ECO:0007669"/>
    <property type="project" value="UniProtKB-SubCell"/>
</dbReference>
<keyword evidence="8 31" id="KW-0732">Signal</keyword>
<feature type="domain" description="Neurotransmitter-gated ion-channel transmembrane" evidence="33">
    <location>
        <begin position="289"/>
        <end position="321"/>
    </location>
</feature>
<comment type="subunit">
    <text evidence="26">Forms heteropentamers with glycin receptor alpha subunits. Heteropentamers with GLRA1 can be composed of two GLRA1 and three GLRB subunits, or three GLRA1 and two GLRB subunits, or four GLRA1 subunits and one GLRB subunit. Forms heteropentamers with GLRA2. Functional GLRB-GLRA2 heteropentamers contain four GLRA2 subunits and one GLRB subunit, although alternative subunit composition cannot be excluded. Forms a heteropentamer with GLRA3. Interacts with GPHN.</text>
</comment>
<evidence type="ECO:0000256" key="9">
    <source>
        <dbReference type="ARBA" id="ARBA00022989"/>
    </source>
</evidence>
<protein>
    <recommendedName>
        <fullName evidence="27">Glycine receptor subunit beta</fullName>
    </recommendedName>
    <alternativeName>
        <fullName evidence="28">Glycine receptor 58 kDa subunit</fullName>
    </alternativeName>
</protein>
<dbReference type="PRINTS" id="PR00252">
    <property type="entry name" value="NRIONCHANNEL"/>
</dbReference>
<feature type="transmembrane region" description="Helical" evidence="29">
    <location>
        <begin position="403"/>
        <end position="422"/>
    </location>
</feature>
<feature type="region of interest" description="Disordered" evidence="30">
    <location>
        <begin position="438"/>
        <end position="461"/>
    </location>
</feature>
<reference evidence="34 35" key="1">
    <citation type="submission" date="2019-06" db="EMBL/GenBank/DDBJ databases">
        <title>A chromosome-scale genome assembly of the European perch, Perca fluviatilis.</title>
        <authorList>
            <person name="Roques C."/>
            <person name="Zahm M."/>
            <person name="Cabau C."/>
            <person name="Klopp C."/>
            <person name="Bouchez O."/>
            <person name="Donnadieu C."/>
            <person name="Kuhl H."/>
            <person name="Gislard M."/>
            <person name="Guendouz S."/>
            <person name="Journot L."/>
            <person name="Haffray P."/>
            <person name="Bestin A."/>
            <person name="Morvezen R."/>
            <person name="Feron R."/>
            <person name="Wen M."/>
            <person name="Jouanno E."/>
            <person name="Herpin A."/>
            <person name="Schartl M."/>
            <person name="Postlethwait J."/>
            <person name="Schaerlinger B."/>
            <person name="Chardard D."/>
            <person name="Lecocq T."/>
            <person name="Poncet C."/>
            <person name="Jaffrelo L."/>
            <person name="Lampietro C."/>
            <person name="Guiguen Y."/>
        </authorList>
    </citation>
    <scope>NUCLEOTIDE SEQUENCE [LARGE SCALE GENOMIC DNA]</scope>
    <source>
        <tissue evidence="34">Blood</tissue>
    </source>
</reference>
<comment type="subcellular location">
    <subcellularLocation>
        <location evidence="1">Cell projection</location>
        <location evidence="1">Dendrite</location>
    </subcellularLocation>
    <subcellularLocation>
        <location evidence="2">Cytoplasm</location>
    </subcellularLocation>
    <subcellularLocation>
        <location evidence="23">Postsynaptic cell membrane</location>
        <topology evidence="23">Multi-pass membrane protein</topology>
    </subcellularLocation>
</comment>
<evidence type="ECO:0000256" key="31">
    <source>
        <dbReference type="SAM" id="SignalP"/>
    </source>
</evidence>
<feature type="chain" id="PRO_5025366811" description="Glycine receptor subunit beta" evidence="31">
    <location>
        <begin position="40"/>
        <end position="569"/>
    </location>
</feature>
<sequence>MGKKDSVTNPNGSSHTRMYIKKLAIFLLVLSLCLEGGSAKEKGTKKGKKKGKQVYCPSQLSSEDLARVPENSTSNILNRLLITYDPRIRPNFKGIPVEDRVNIFINSFGSIQETTMDYRVNIFLRQRWNDPRLKLPQDFKSDSLTVDPKMFKCLWKPDLFFANEKSANFHDVTQENILLFIFRNGDVLISMRLSVTLSCPLDLTLFPMDTQRCKMQLESFGYTTDDLRFMWQTGDPVQMDAIALPQFDIRQEDIDYGNCTKFYSGTGYYTCVEVIFTLRRQVGFYMMGVYAPTLLIVVLSWLSFWINPDASAARVPLGLSAWLDVRSKRGVGESSTAFFPPSSLQLFITTFILSSLQLLLEASSDFSLNGISPGILSVLSLSSECTSLASELPKVSYVKAIDIWLIACLLFGFASLVEYAVVQVMLNSPKRIEAEKAKMASKEKAAGKSPTAKNNTVNGTGGTPLHVSTLHVAETRCKKVCTSKSDLRTNDFSIVGSLPRDFELSNFDCYGKPIDIASAHGKSHAKNNKKPPPPKPVIPSAAKRVDLYARALFPFSFLFFNVVYWSVYL</sequence>
<dbReference type="InterPro" id="IPR006029">
    <property type="entry name" value="Neurotrans-gated_channel_TM"/>
</dbReference>
<evidence type="ECO:0000256" key="20">
    <source>
        <dbReference type="ARBA" id="ARBA00023286"/>
    </source>
</evidence>
<dbReference type="FunFam" id="1.20.58.390:FF:000070">
    <property type="entry name" value="Glycine receptor beta"/>
    <property type="match status" value="1"/>
</dbReference>
<evidence type="ECO:0000256" key="13">
    <source>
        <dbReference type="ARBA" id="ARBA00023157"/>
    </source>
</evidence>
<comment type="function">
    <text evidence="24">Subunit of heteromeric glycine-gated chloride channels. Plays an important role in the down-regulation of neuronal excitability. Contributes to the generation of inhibitory postsynaptic currents.</text>
</comment>
<keyword evidence="21 29" id="KW-0407">Ion channel</keyword>
<evidence type="ECO:0000256" key="2">
    <source>
        <dbReference type="ARBA" id="ARBA00004496"/>
    </source>
</evidence>
<comment type="similarity">
    <text evidence="25">Belongs to the ligand-gated ion channel (TC 1.A.9) family. Glycine receptor (TC 1.A.9.3) subfamily. GLRB sub-subfamily.</text>
</comment>
<keyword evidence="15" id="KW-0869">Chloride channel</keyword>
<evidence type="ECO:0000259" key="33">
    <source>
        <dbReference type="Pfam" id="PF02932"/>
    </source>
</evidence>
<feature type="transmembrane region" description="Helical" evidence="29">
    <location>
        <begin position="547"/>
        <end position="567"/>
    </location>
</feature>
<comment type="caution">
    <text evidence="34">The sequence shown here is derived from an EMBL/GenBank/DDBJ whole genome shotgun (WGS) entry which is preliminary data.</text>
</comment>
<dbReference type="EMBL" id="VHII01000010">
    <property type="protein sequence ID" value="KAF1385031.1"/>
    <property type="molecule type" value="Genomic_DNA"/>
</dbReference>
<name>A0A6A5E836_PERFL</name>
<dbReference type="GO" id="GO:0045211">
    <property type="term" value="C:postsynaptic membrane"/>
    <property type="evidence" value="ECO:0007669"/>
    <property type="project" value="UniProtKB-SubCell"/>
</dbReference>
<evidence type="ECO:0000256" key="29">
    <source>
        <dbReference type="RuleBase" id="RU000687"/>
    </source>
</evidence>
<evidence type="ECO:0000256" key="14">
    <source>
        <dbReference type="ARBA" id="ARBA00023170"/>
    </source>
</evidence>
<evidence type="ECO:0000256" key="23">
    <source>
        <dbReference type="ARBA" id="ARBA00034104"/>
    </source>
</evidence>
<keyword evidence="6" id="KW-0597">Phosphoprotein</keyword>
<keyword evidence="16" id="KW-0325">Glycoprotein</keyword>
<evidence type="ECO:0000256" key="16">
    <source>
        <dbReference type="ARBA" id="ARBA00023180"/>
    </source>
</evidence>
<feature type="domain" description="Neurotransmitter-gated ion-channel ligand-binding" evidence="32">
    <location>
        <begin position="74"/>
        <end position="281"/>
    </location>
</feature>
<dbReference type="SUPFAM" id="SSF90112">
    <property type="entry name" value="Neurotransmitter-gated ion-channel transmembrane pore"/>
    <property type="match status" value="2"/>
</dbReference>
<dbReference type="InterPro" id="IPR038050">
    <property type="entry name" value="Neuro_actylchol_rec"/>
</dbReference>
<dbReference type="AlphaFoldDB" id="A0A6A5E836"/>
<evidence type="ECO:0000313" key="34">
    <source>
        <dbReference type="EMBL" id="KAF1385031.1"/>
    </source>
</evidence>
<dbReference type="InterPro" id="IPR006028">
    <property type="entry name" value="GABAA/Glycine_rcpt"/>
</dbReference>
<dbReference type="PRINTS" id="PR00253">
    <property type="entry name" value="GABAARECEPTR"/>
</dbReference>
<evidence type="ECO:0000256" key="28">
    <source>
        <dbReference type="ARBA" id="ARBA00077540"/>
    </source>
</evidence>
<dbReference type="GO" id="GO:0016933">
    <property type="term" value="F:extracellularly glycine-gated ion channel activity"/>
    <property type="evidence" value="ECO:0007669"/>
    <property type="project" value="UniProtKB-ARBA"/>
</dbReference>
<dbReference type="Pfam" id="PF02932">
    <property type="entry name" value="Neur_chan_memb"/>
    <property type="match status" value="2"/>
</dbReference>
<feature type="transmembrane region" description="Helical" evidence="29">
    <location>
        <begin position="337"/>
        <end position="360"/>
    </location>
</feature>
<evidence type="ECO:0000256" key="25">
    <source>
        <dbReference type="ARBA" id="ARBA00060802"/>
    </source>
</evidence>
<dbReference type="InterPro" id="IPR036734">
    <property type="entry name" value="Neur_chan_lig-bd_sf"/>
</dbReference>
<keyword evidence="18" id="KW-0628">Postsynaptic cell membrane</keyword>
<dbReference type="Gene3D" id="2.70.170.10">
    <property type="entry name" value="Neurotransmitter-gated ion-channel ligand-binding domain"/>
    <property type="match status" value="1"/>
</dbReference>
<dbReference type="FunFam" id="2.70.170.10:FF:000014">
    <property type="entry name" value="Glycine receptor subunit beta"/>
    <property type="match status" value="1"/>
</dbReference>
<keyword evidence="7 29" id="KW-0812">Transmembrane</keyword>
<keyword evidence="11 29" id="KW-0406">Ion transport</keyword>
<evidence type="ECO:0000256" key="3">
    <source>
        <dbReference type="ARBA" id="ARBA00022448"/>
    </source>
</evidence>
<dbReference type="InterPro" id="IPR006202">
    <property type="entry name" value="Neur_chan_lig-bd"/>
</dbReference>
<evidence type="ECO:0000256" key="24">
    <source>
        <dbReference type="ARBA" id="ARBA00055821"/>
    </source>
</evidence>
<evidence type="ECO:0000259" key="32">
    <source>
        <dbReference type="Pfam" id="PF02931"/>
    </source>
</evidence>
<evidence type="ECO:0000256" key="18">
    <source>
        <dbReference type="ARBA" id="ARBA00023257"/>
    </source>
</evidence>
<evidence type="ECO:0000256" key="30">
    <source>
        <dbReference type="SAM" id="MobiDB-lite"/>
    </source>
</evidence>
<keyword evidence="13" id="KW-1015">Disulfide bond</keyword>
<keyword evidence="17" id="KW-0868">Chloride</keyword>
<dbReference type="GO" id="GO:0005254">
    <property type="term" value="F:chloride channel activity"/>
    <property type="evidence" value="ECO:0007669"/>
    <property type="project" value="UniProtKB-KW"/>
</dbReference>
<evidence type="ECO:0000256" key="5">
    <source>
        <dbReference type="ARBA" id="ARBA00022490"/>
    </source>
</evidence>
<dbReference type="GO" id="GO:0004888">
    <property type="term" value="F:transmembrane signaling receptor activity"/>
    <property type="evidence" value="ECO:0007669"/>
    <property type="project" value="InterPro"/>
</dbReference>
<keyword evidence="19" id="KW-0966">Cell projection</keyword>
<proteinExistence type="inferred from homology"/>
<gene>
    <name evidence="34" type="ORF">PFLUV_G00126370</name>
</gene>
<keyword evidence="3 29" id="KW-0813">Transport</keyword>
<evidence type="ECO:0000256" key="10">
    <source>
        <dbReference type="ARBA" id="ARBA00023018"/>
    </source>
</evidence>
<feature type="transmembrane region" description="Helical" evidence="29">
    <location>
        <begin position="284"/>
        <end position="306"/>
    </location>
</feature>
<keyword evidence="10" id="KW-0770">Synapse</keyword>
<feature type="signal peptide" evidence="31">
    <location>
        <begin position="1"/>
        <end position="39"/>
    </location>
</feature>
<dbReference type="InterPro" id="IPR006201">
    <property type="entry name" value="Neur_channel"/>
</dbReference>
<evidence type="ECO:0000256" key="8">
    <source>
        <dbReference type="ARBA" id="ARBA00022729"/>
    </source>
</evidence>
<feature type="domain" description="Neurotransmitter-gated ion-channel transmembrane" evidence="33">
    <location>
        <begin position="374"/>
        <end position="565"/>
    </location>
</feature>
<keyword evidence="35" id="KW-1185">Reference proteome</keyword>
<evidence type="ECO:0000256" key="12">
    <source>
        <dbReference type="ARBA" id="ARBA00023136"/>
    </source>
</evidence>
<dbReference type="Proteomes" id="UP000465112">
    <property type="component" value="Chromosome 10"/>
</dbReference>
<accession>A0A6A5E836</accession>
<evidence type="ECO:0000256" key="6">
    <source>
        <dbReference type="ARBA" id="ARBA00022553"/>
    </source>
</evidence>
<keyword evidence="20" id="KW-1071">Ligand-gated ion channel</keyword>
<dbReference type="InterPro" id="IPR018000">
    <property type="entry name" value="Neurotransmitter_ion_chnl_CS"/>
</dbReference>
<dbReference type="GO" id="GO:0030425">
    <property type="term" value="C:dendrite"/>
    <property type="evidence" value="ECO:0007669"/>
    <property type="project" value="UniProtKB-SubCell"/>
</dbReference>
<evidence type="ECO:0000256" key="7">
    <source>
        <dbReference type="ARBA" id="ARBA00022692"/>
    </source>
</evidence>